<proteinExistence type="predicted"/>
<dbReference type="HOGENOM" id="CLU_064787_2_0_1"/>
<dbReference type="OMA" id="TWHPRHI"/>
<keyword evidence="2" id="KW-1185">Reference proteome</keyword>
<gene>
    <name evidence="1" type="ORF">MCYG_00962</name>
</gene>
<evidence type="ECO:0000313" key="2">
    <source>
        <dbReference type="Proteomes" id="UP000002035"/>
    </source>
</evidence>
<dbReference type="RefSeq" id="XP_002850858.1">
    <property type="nucleotide sequence ID" value="XM_002850812.1"/>
</dbReference>
<dbReference type="AlphaFoldDB" id="C5FE40"/>
<dbReference type="Proteomes" id="UP000002035">
    <property type="component" value="Unassembled WGS sequence"/>
</dbReference>
<dbReference type="eggNOG" id="ENOG502S5YZ">
    <property type="taxonomic scope" value="Eukaryota"/>
</dbReference>
<dbReference type="SUPFAM" id="SSF56112">
    <property type="entry name" value="Protein kinase-like (PK-like)"/>
    <property type="match status" value="1"/>
</dbReference>
<dbReference type="GeneID" id="9223595"/>
<reference evidence="2" key="1">
    <citation type="journal article" date="2012" name="MBio">
        <title>Comparative genome analysis of Trichophyton rubrum and related dermatophytes reveals candidate genes involved in infection.</title>
        <authorList>
            <person name="Martinez D.A."/>
            <person name="Oliver B.G."/>
            <person name="Graeser Y."/>
            <person name="Goldberg J.M."/>
            <person name="Li W."/>
            <person name="Martinez-Rossi N.M."/>
            <person name="Monod M."/>
            <person name="Shelest E."/>
            <person name="Barton R.C."/>
            <person name="Birch E."/>
            <person name="Brakhage A.A."/>
            <person name="Chen Z."/>
            <person name="Gurr S.J."/>
            <person name="Heiman D."/>
            <person name="Heitman J."/>
            <person name="Kosti I."/>
            <person name="Rossi A."/>
            <person name="Saif S."/>
            <person name="Samalova M."/>
            <person name="Saunders C.W."/>
            <person name="Shea T."/>
            <person name="Summerbell R.C."/>
            <person name="Xu J."/>
            <person name="Young S."/>
            <person name="Zeng Q."/>
            <person name="Birren B.W."/>
            <person name="Cuomo C.A."/>
            <person name="White T.C."/>
        </authorList>
    </citation>
    <scope>NUCLEOTIDE SEQUENCE [LARGE SCALE GENOMIC DNA]</scope>
    <source>
        <strain evidence="2">ATCC MYA-4605 / CBS 113480</strain>
    </source>
</reference>
<sequence>MPVSKWIPKSEIEVLSQEIDEELGMYRIQAGNKVRYLTIAGDVFDEDTMCRPYLLIPKLPIFPNTPWAKMDITRAADGTPLPIISNTELRGVDLIWHPDKIEVLSLKQIRRYRHNVHEVMFKGVPAITKIVRWEWELARMENETWAYSLLHRHQCKHPDEPPIGPRFLGHLSEDGRVMGVLLEKVQGRFAGPDDLLKCEELVRRVHRLGLIHGDVNRHNFLVNEETGDVRLLDFEHVEEFDEEVARAELEALPLELAEETGRGG</sequence>
<dbReference type="VEuPathDB" id="FungiDB:MCYG_00962"/>
<dbReference type="Gene3D" id="1.10.510.10">
    <property type="entry name" value="Transferase(Phosphotransferase) domain 1"/>
    <property type="match status" value="1"/>
</dbReference>
<dbReference type="Pfam" id="PF06293">
    <property type="entry name" value="Kdo"/>
    <property type="match status" value="1"/>
</dbReference>
<dbReference type="EMBL" id="DS995701">
    <property type="protein sequence ID" value="EEQ28074.1"/>
    <property type="molecule type" value="Genomic_DNA"/>
</dbReference>
<protein>
    <submittedName>
        <fullName evidence="1">Alpha-galactosidase A</fullName>
    </submittedName>
</protein>
<dbReference type="OrthoDB" id="4206194at2759"/>
<evidence type="ECO:0000313" key="1">
    <source>
        <dbReference type="EMBL" id="EEQ28074.1"/>
    </source>
</evidence>
<name>C5FE40_ARTOC</name>
<accession>C5FE40</accession>
<dbReference type="InterPro" id="IPR011009">
    <property type="entry name" value="Kinase-like_dom_sf"/>
</dbReference>
<organism evidence="1 2">
    <name type="scientific">Arthroderma otae (strain ATCC MYA-4605 / CBS 113480)</name>
    <name type="common">Microsporum canis</name>
    <dbReference type="NCBI Taxonomy" id="554155"/>
    <lineage>
        <taxon>Eukaryota</taxon>
        <taxon>Fungi</taxon>
        <taxon>Dikarya</taxon>
        <taxon>Ascomycota</taxon>
        <taxon>Pezizomycotina</taxon>
        <taxon>Eurotiomycetes</taxon>
        <taxon>Eurotiomycetidae</taxon>
        <taxon>Onygenales</taxon>
        <taxon>Arthrodermataceae</taxon>
        <taxon>Microsporum</taxon>
    </lineage>
</organism>
<dbReference type="STRING" id="554155.C5FE40"/>